<protein>
    <submittedName>
        <fullName evidence="8">HTH-type transcriptional regulator SgrR</fullName>
    </submittedName>
</protein>
<dbReference type="GO" id="GO:1904680">
    <property type="term" value="F:peptide transmembrane transporter activity"/>
    <property type="evidence" value="ECO:0007669"/>
    <property type="project" value="TreeGrafter"/>
</dbReference>
<keyword evidence="3" id="KW-0238">DNA-binding</keyword>
<evidence type="ECO:0000313" key="8">
    <source>
        <dbReference type="EMBL" id="MDE1244008.1"/>
    </source>
</evidence>
<dbReference type="NCBIfam" id="NF010149">
    <property type="entry name" value="PRK13626.1"/>
    <property type="match status" value="1"/>
</dbReference>
<evidence type="ECO:0000256" key="2">
    <source>
        <dbReference type="ARBA" id="ARBA00023015"/>
    </source>
</evidence>
<keyword evidence="2" id="KW-0805">Transcription regulation</keyword>
<dbReference type="AlphaFoldDB" id="A0A9X4F133"/>
<dbReference type="InterPro" id="IPR023767">
    <property type="entry name" value="Tscrpt_reg_SgrR"/>
</dbReference>
<evidence type="ECO:0000259" key="7">
    <source>
        <dbReference type="Pfam" id="PF12793"/>
    </source>
</evidence>
<feature type="domain" description="Transcriptional regulator SgrR N-terminal HTH" evidence="7">
    <location>
        <begin position="5"/>
        <end position="118"/>
    </location>
</feature>
<dbReference type="PANTHER" id="PTHR30290">
    <property type="entry name" value="PERIPLASMIC BINDING COMPONENT OF ABC TRANSPORTER"/>
    <property type="match status" value="1"/>
</dbReference>
<reference evidence="8" key="1">
    <citation type="submission" date="2022-02" db="EMBL/GenBank/DDBJ databases">
        <title>Emergence and expansion in Europe of a Vibrio aestuarianus clonal complex pathogenic for oysters.</title>
        <authorList>
            <person name="Mesnil A."/>
            <person name="Travers M.-A."/>
        </authorList>
    </citation>
    <scope>NUCLEOTIDE SEQUENCE</scope>
    <source>
        <strain evidence="8">19_064_11T1</strain>
    </source>
</reference>
<feature type="domain" description="Solute-binding protein family 5" evidence="6">
    <location>
        <begin position="163"/>
        <end position="307"/>
    </location>
</feature>
<dbReference type="RefSeq" id="WP_274683850.1">
    <property type="nucleotide sequence ID" value="NZ_JAKNBA010000049.1"/>
</dbReference>
<dbReference type="InterPro" id="IPR025370">
    <property type="entry name" value="SgrR_HTH_N"/>
</dbReference>
<keyword evidence="1" id="KW-0678">Repressor</keyword>
<evidence type="ECO:0000256" key="4">
    <source>
        <dbReference type="ARBA" id="ARBA00023159"/>
    </source>
</evidence>
<dbReference type="Pfam" id="PF12793">
    <property type="entry name" value="SgrR_N"/>
    <property type="match status" value="1"/>
</dbReference>
<evidence type="ECO:0000256" key="5">
    <source>
        <dbReference type="ARBA" id="ARBA00023163"/>
    </source>
</evidence>
<dbReference type="PANTHER" id="PTHR30290:SF72">
    <property type="entry name" value="HTH-TYPE TRANSCRIPTIONAL REGULATOR SGRR"/>
    <property type="match status" value="1"/>
</dbReference>
<sequence length="551" mass="65092">MSSFRLEQQYLKLWDKFEGKQQLTNLQSLSEYMFCTKRHMRTLLNSMESAGWVQWESQPGRGKKSKLTFLKSSQSLRQNRAQELLEQDNIDQLLHLVGDKESVKQLILARLGQSFRQGKYLLRVLYYRPMTNLIPWTPLRRSETHIVRQIFNGLVKINEDSGEVEPDIAHHWQEISQNQWRFWIRPGIRFHHDRDLEMEDIVYSISGFFERNAFLKIYRIECPAPLVIDIFTEEYNKWLPHLLSTNGSMILPREWQSLDNFESYPKGTGAYSVERNSKNQLKIKAFDSYFGYRALLDEVSVWVLDDLAKNIDVKIKMSTEENNLTEVETRLEDGCYYLLFDKRSKIGRNSIVKQWIAKVLNPLAILTKSQRYCQERWSPANNIIPSWYYADGFDNVEKPEQLSSVKITHFSNHPEHIILINSIKDILKEYKVRLDVQEVDYNQWFEGDLDSDIWMGSANFSPPLEFSFIFYFFDIPLFHKCLGNDIYDLIPKWKSGVLHPQEVSNDFLRTNSLLPLVHNRLIIEGNRCFRGMKMNALGWFDFKSAWYAPNI</sequence>
<comment type="caution">
    <text evidence="8">The sequence shown here is derived from an EMBL/GenBank/DDBJ whole genome shotgun (WGS) entry which is preliminary data.</text>
</comment>
<evidence type="ECO:0000259" key="6">
    <source>
        <dbReference type="Pfam" id="PF00496"/>
    </source>
</evidence>
<evidence type="ECO:0000313" key="9">
    <source>
        <dbReference type="Proteomes" id="UP001140979"/>
    </source>
</evidence>
<accession>A0A9X4F133</accession>
<keyword evidence="5" id="KW-0804">Transcription</keyword>
<dbReference type="CDD" id="cd08507">
    <property type="entry name" value="PBP2_SgrR_like"/>
    <property type="match status" value="1"/>
</dbReference>
<gene>
    <name evidence="8" type="primary">sgrR</name>
    <name evidence="8" type="ORF">L9W94_18065</name>
</gene>
<dbReference type="GO" id="GO:0015833">
    <property type="term" value="P:peptide transport"/>
    <property type="evidence" value="ECO:0007669"/>
    <property type="project" value="TreeGrafter"/>
</dbReference>
<keyword evidence="4" id="KW-0010">Activator</keyword>
<dbReference type="Gene3D" id="3.40.190.10">
    <property type="entry name" value="Periplasmic binding protein-like II"/>
    <property type="match status" value="1"/>
</dbReference>
<dbReference type="EMBL" id="JAKNBA010000049">
    <property type="protein sequence ID" value="MDE1244008.1"/>
    <property type="molecule type" value="Genomic_DNA"/>
</dbReference>
<dbReference type="Proteomes" id="UP001140979">
    <property type="component" value="Unassembled WGS sequence"/>
</dbReference>
<dbReference type="InterPro" id="IPR000914">
    <property type="entry name" value="SBP_5_dom"/>
</dbReference>
<name>A0A9X4F133_9VIBR</name>
<dbReference type="GO" id="GO:0003677">
    <property type="term" value="F:DNA binding"/>
    <property type="evidence" value="ECO:0007669"/>
    <property type="project" value="UniProtKB-KW"/>
</dbReference>
<proteinExistence type="predicted"/>
<dbReference type="Pfam" id="PF00496">
    <property type="entry name" value="SBP_bac_5"/>
    <property type="match status" value="1"/>
</dbReference>
<dbReference type="InterPro" id="IPR039424">
    <property type="entry name" value="SBP_5"/>
</dbReference>
<organism evidence="8 9">
    <name type="scientific">Vibrio aestuarianus</name>
    <dbReference type="NCBI Taxonomy" id="28171"/>
    <lineage>
        <taxon>Bacteria</taxon>
        <taxon>Pseudomonadati</taxon>
        <taxon>Pseudomonadota</taxon>
        <taxon>Gammaproteobacteria</taxon>
        <taxon>Vibrionales</taxon>
        <taxon>Vibrionaceae</taxon>
        <taxon>Vibrio</taxon>
    </lineage>
</organism>
<dbReference type="SUPFAM" id="SSF53850">
    <property type="entry name" value="Periplasmic binding protein-like II"/>
    <property type="match status" value="1"/>
</dbReference>
<evidence type="ECO:0000256" key="1">
    <source>
        <dbReference type="ARBA" id="ARBA00022491"/>
    </source>
</evidence>
<evidence type="ECO:0000256" key="3">
    <source>
        <dbReference type="ARBA" id="ARBA00023125"/>
    </source>
</evidence>